<reference evidence="1" key="1">
    <citation type="journal article" date="2014" name="Front. Microbiol.">
        <title>High frequency of phylogenetically diverse reductive dehalogenase-homologous genes in deep subseafloor sedimentary metagenomes.</title>
        <authorList>
            <person name="Kawai M."/>
            <person name="Futagami T."/>
            <person name="Toyoda A."/>
            <person name="Takaki Y."/>
            <person name="Nishi S."/>
            <person name="Hori S."/>
            <person name="Arai W."/>
            <person name="Tsubouchi T."/>
            <person name="Morono Y."/>
            <person name="Uchiyama I."/>
            <person name="Ito T."/>
            <person name="Fujiyama A."/>
            <person name="Inagaki F."/>
            <person name="Takami H."/>
        </authorList>
    </citation>
    <scope>NUCLEOTIDE SEQUENCE</scope>
    <source>
        <strain evidence="1">Expedition CK06-06</strain>
    </source>
</reference>
<dbReference type="AlphaFoldDB" id="X0XSG4"/>
<accession>X0XSG4</accession>
<proteinExistence type="predicted"/>
<feature type="non-terminal residue" evidence="1">
    <location>
        <position position="234"/>
    </location>
</feature>
<gene>
    <name evidence="1" type="ORF">S01H1_65759</name>
</gene>
<comment type="caution">
    <text evidence="1">The sequence shown here is derived from an EMBL/GenBank/DDBJ whole genome shotgun (WGS) entry which is preliminary data.</text>
</comment>
<dbReference type="EMBL" id="BARS01043436">
    <property type="protein sequence ID" value="GAG39578.1"/>
    <property type="molecule type" value="Genomic_DNA"/>
</dbReference>
<name>X0XSG4_9ZZZZ</name>
<sequence>MVERLKSTIPKQVEGTVQVTYGIPLSRYKQLLSITPFKSSVPRLEEIFKQTFEGLLKVKSQIDTGTVTPVFYYQGVEIEGEIASLEVSILKKVTFVFDVERARIGREYTDLYRYVMGKPNSNLYNFLFLIHNYINVLGFVYVKPTYRPVSNYELKGYAEKDINTGLKGTLPLMLRNKFSDIYKQLLSSEEKKLFNKYTNVVGAVDTAMSDTQSYYNLSSDTMLIAGFLDRYGYS</sequence>
<evidence type="ECO:0000313" key="1">
    <source>
        <dbReference type="EMBL" id="GAG39578.1"/>
    </source>
</evidence>
<organism evidence="1">
    <name type="scientific">marine sediment metagenome</name>
    <dbReference type="NCBI Taxonomy" id="412755"/>
    <lineage>
        <taxon>unclassified sequences</taxon>
        <taxon>metagenomes</taxon>
        <taxon>ecological metagenomes</taxon>
    </lineage>
</organism>
<protein>
    <submittedName>
        <fullName evidence="1">Uncharacterized protein</fullName>
    </submittedName>
</protein>